<feature type="compositionally biased region" description="Low complexity" evidence="1">
    <location>
        <begin position="306"/>
        <end position="317"/>
    </location>
</feature>
<organism evidence="3 4">
    <name type="scientific">Sporothrix epigloea</name>
    <dbReference type="NCBI Taxonomy" id="1892477"/>
    <lineage>
        <taxon>Eukaryota</taxon>
        <taxon>Fungi</taxon>
        <taxon>Dikarya</taxon>
        <taxon>Ascomycota</taxon>
        <taxon>Pezizomycotina</taxon>
        <taxon>Sordariomycetes</taxon>
        <taxon>Sordariomycetidae</taxon>
        <taxon>Ophiostomatales</taxon>
        <taxon>Ophiostomataceae</taxon>
        <taxon>Sporothrix</taxon>
    </lineage>
</organism>
<proteinExistence type="predicted"/>
<evidence type="ECO:0000256" key="1">
    <source>
        <dbReference type="SAM" id="MobiDB-lite"/>
    </source>
</evidence>
<feature type="domain" description="N-acetyltransferase ESCO zinc-finger" evidence="2">
    <location>
        <begin position="361"/>
        <end position="393"/>
    </location>
</feature>
<feature type="compositionally biased region" description="Basic and acidic residues" evidence="1">
    <location>
        <begin position="25"/>
        <end position="37"/>
    </location>
</feature>
<dbReference type="Proteomes" id="UP001642501">
    <property type="component" value="Unassembled WGS sequence"/>
</dbReference>
<evidence type="ECO:0000259" key="2">
    <source>
        <dbReference type="Pfam" id="PF13878"/>
    </source>
</evidence>
<dbReference type="EMBL" id="CAWUOM010000013">
    <property type="protein sequence ID" value="CAK7264931.1"/>
    <property type="molecule type" value="Genomic_DNA"/>
</dbReference>
<comment type="caution">
    <text evidence="3">The sequence shown here is derived from an EMBL/GenBank/DDBJ whole genome shotgun (WGS) entry which is preliminary data.</text>
</comment>
<evidence type="ECO:0000313" key="4">
    <source>
        <dbReference type="Proteomes" id="UP001642501"/>
    </source>
</evidence>
<accession>A0ABP0DDF8</accession>
<feature type="compositionally biased region" description="Polar residues" evidence="1">
    <location>
        <begin position="90"/>
        <end position="108"/>
    </location>
</feature>
<feature type="compositionally biased region" description="Polar residues" evidence="1">
    <location>
        <begin position="151"/>
        <end position="164"/>
    </location>
</feature>
<protein>
    <recommendedName>
        <fullName evidence="2">N-acetyltransferase ESCO zinc-finger domain-containing protein</fullName>
    </recommendedName>
</protein>
<feature type="compositionally biased region" description="Low complexity" evidence="1">
    <location>
        <begin position="63"/>
        <end position="73"/>
    </location>
</feature>
<sequence>MIVSLPDMRYLTPDPSATRLLESPVAKRTDKGEEVERMPTGTVVPSREELIVPSAMPTPTPSPVSVSDAAAARKPARRAVRTYGKKRPLSDTSKGNVLATPSTTSQCVKRQKTSETDSCEENRAPTVSFVAPKVVDSMPGRLLEEADGAERSSTQQHKTPTISGTEKPITHPQKAGSSSRNQGIQRYFQSAATRCASATPPPPQPLQASSLSDPTCSPASSASSVPSLSPCPVKHYLGQSEDDGALTSPLRTTSERQPRQKRRLIIRPDVRLSTPRADDATIAETRRGISGEESAKNENDSKNEDGSLMTTGSSMSTACRRQLGPPKMLKMEAMKITAAKKRKKATGTVPVQTTLSLAIAGGTSASVKECKECNIVYNPLHDKDARFHARYHASACRRLQE</sequence>
<feature type="compositionally biased region" description="Basic residues" evidence="1">
    <location>
        <begin position="74"/>
        <end position="87"/>
    </location>
</feature>
<feature type="region of interest" description="Disordered" evidence="1">
    <location>
        <begin position="24"/>
        <end position="124"/>
    </location>
</feature>
<feature type="compositionally biased region" description="Polar residues" evidence="1">
    <location>
        <begin position="175"/>
        <end position="192"/>
    </location>
</feature>
<dbReference type="InterPro" id="IPR028005">
    <property type="entry name" value="AcTrfase_ESCO_Znf_dom"/>
</dbReference>
<gene>
    <name evidence="3" type="ORF">SEPCBS57363_001332</name>
</gene>
<keyword evidence="4" id="KW-1185">Reference proteome</keyword>
<dbReference type="Pfam" id="PF13878">
    <property type="entry name" value="zf-C2H2_3"/>
    <property type="match status" value="1"/>
</dbReference>
<feature type="compositionally biased region" description="Low complexity" evidence="1">
    <location>
        <begin position="206"/>
        <end position="233"/>
    </location>
</feature>
<feature type="region of interest" description="Disordered" evidence="1">
    <location>
        <begin position="146"/>
        <end position="324"/>
    </location>
</feature>
<reference evidence="3 4" key="1">
    <citation type="submission" date="2024-01" db="EMBL/GenBank/DDBJ databases">
        <authorList>
            <person name="Allen C."/>
            <person name="Tagirdzhanova G."/>
        </authorList>
    </citation>
    <scope>NUCLEOTIDE SEQUENCE [LARGE SCALE GENOMIC DNA]</scope>
    <source>
        <strain evidence="3 4">CBS 573.63</strain>
    </source>
</reference>
<feature type="compositionally biased region" description="Basic and acidic residues" evidence="1">
    <location>
        <begin position="112"/>
        <end position="123"/>
    </location>
</feature>
<name>A0ABP0DDF8_9PEZI</name>
<feature type="compositionally biased region" description="Basic and acidic residues" evidence="1">
    <location>
        <begin position="266"/>
        <end position="305"/>
    </location>
</feature>
<evidence type="ECO:0000313" key="3">
    <source>
        <dbReference type="EMBL" id="CAK7264931.1"/>
    </source>
</evidence>